<keyword evidence="6 9" id="KW-0812">Transmembrane</keyword>
<evidence type="ECO:0000256" key="1">
    <source>
        <dbReference type="ARBA" id="ARBA00004651"/>
    </source>
</evidence>
<protein>
    <recommendedName>
        <fullName evidence="10">Molybdenum transport system permease</fullName>
    </recommendedName>
</protein>
<feature type="transmembrane region" description="Helical" evidence="9">
    <location>
        <begin position="48"/>
        <end position="73"/>
    </location>
</feature>
<organism evidence="12 13">
    <name type="scientific">Paenibacillus shirakamiensis</name>
    <dbReference type="NCBI Taxonomy" id="1265935"/>
    <lineage>
        <taxon>Bacteria</taxon>
        <taxon>Bacillati</taxon>
        <taxon>Bacillota</taxon>
        <taxon>Bacilli</taxon>
        <taxon>Bacillales</taxon>
        <taxon>Paenibacillaceae</taxon>
        <taxon>Paenibacillus</taxon>
    </lineage>
</organism>
<dbReference type="EMBL" id="JAGGLD010000006">
    <property type="protein sequence ID" value="MBP2002173.1"/>
    <property type="molecule type" value="Genomic_DNA"/>
</dbReference>
<feature type="transmembrane region" description="Helical" evidence="9">
    <location>
        <begin position="12"/>
        <end position="36"/>
    </location>
</feature>
<evidence type="ECO:0000256" key="5">
    <source>
        <dbReference type="ARBA" id="ARBA00022505"/>
    </source>
</evidence>
<comment type="subcellular location">
    <subcellularLocation>
        <location evidence="1 9">Cell membrane</location>
        <topology evidence="1 9">Multi-pass membrane protein</topology>
    </subcellularLocation>
</comment>
<gene>
    <name evidence="12" type="ORF">J2Z69_003230</name>
</gene>
<feature type="transmembrane region" description="Helical" evidence="9">
    <location>
        <begin position="85"/>
        <end position="110"/>
    </location>
</feature>
<dbReference type="RefSeq" id="WP_209864747.1">
    <property type="nucleotide sequence ID" value="NZ_JAGGLD010000006.1"/>
</dbReference>
<evidence type="ECO:0000256" key="2">
    <source>
        <dbReference type="ARBA" id="ARBA00007069"/>
    </source>
</evidence>
<comment type="function">
    <text evidence="10">Part of the binding-protein-dependent transport system for molybdenum; probably responsible for the translocation of the substrate across the membrane.</text>
</comment>
<feature type="transmembrane region" description="Helical" evidence="9">
    <location>
        <begin position="146"/>
        <end position="164"/>
    </location>
</feature>
<evidence type="ECO:0000256" key="9">
    <source>
        <dbReference type="RuleBase" id="RU363032"/>
    </source>
</evidence>
<comment type="caution">
    <text evidence="12">The sequence shown here is derived from an EMBL/GenBank/DDBJ whole genome shotgun (WGS) entry which is preliminary data.</text>
</comment>
<keyword evidence="8 9" id="KW-0472">Membrane</keyword>
<dbReference type="Pfam" id="PF00528">
    <property type="entry name" value="BPD_transp_1"/>
    <property type="match status" value="1"/>
</dbReference>
<keyword evidence="5 10" id="KW-0500">Molybdenum</keyword>
<evidence type="ECO:0000256" key="3">
    <source>
        <dbReference type="ARBA" id="ARBA00022448"/>
    </source>
</evidence>
<dbReference type="PANTHER" id="PTHR30183:SF3">
    <property type="entry name" value="MOLYBDENUM TRANSPORT SYSTEM PERMEASE PROTEIN MODB"/>
    <property type="match status" value="1"/>
</dbReference>
<evidence type="ECO:0000256" key="6">
    <source>
        <dbReference type="ARBA" id="ARBA00022692"/>
    </source>
</evidence>
<feature type="transmembrane region" description="Helical" evidence="9">
    <location>
        <begin position="199"/>
        <end position="217"/>
    </location>
</feature>
<keyword evidence="3 9" id="KW-0813">Transport</keyword>
<name>A0ABS4JKE8_9BACL</name>
<dbReference type="CDD" id="cd06261">
    <property type="entry name" value="TM_PBP2"/>
    <property type="match status" value="1"/>
</dbReference>
<dbReference type="InterPro" id="IPR000515">
    <property type="entry name" value="MetI-like"/>
</dbReference>
<dbReference type="Gene3D" id="1.10.3720.10">
    <property type="entry name" value="MetI-like"/>
    <property type="match status" value="1"/>
</dbReference>
<evidence type="ECO:0000313" key="12">
    <source>
        <dbReference type="EMBL" id="MBP2002173.1"/>
    </source>
</evidence>
<reference evidence="12 13" key="1">
    <citation type="submission" date="2021-03" db="EMBL/GenBank/DDBJ databases">
        <title>Genomic Encyclopedia of Type Strains, Phase IV (KMG-IV): sequencing the most valuable type-strain genomes for metagenomic binning, comparative biology and taxonomic classification.</title>
        <authorList>
            <person name="Goeker M."/>
        </authorList>
    </citation>
    <scope>NUCLEOTIDE SEQUENCE [LARGE SCALE GENOMIC DNA]</scope>
    <source>
        <strain evidence="12 13">DSM 26806</strain>
    </source>
</reference>
<keyword evidence="4 10" id="KW-1003">Cell membrane</keyword>
<accession>A0ABS4JKE8</accession>
<dbReference type="InterPro" id="IPR011867">
    <property type="entry name" value="ModB_ABC"/>
</dbReference>
<dbReference type="NCBIfam" id="TIGR02141">
    <property type="entry name" value="modB_ABC"/>
    <property type="match status" value="1"/>
</dbReference>
<dbReference type="Proteomes" id="UP001519288">
    <property type="component" value="Unassembled WGS sequence"/>
</dbReference>
<keyword evidence="13" id="KW-1185">Reference proteome</keyword>
<evidence type="ECO:0000256" key="8">
    <source>
        <dbReference type="ARBA" id="ARBA00023136"/>
    </source>
</evidence>
<dbReference type="SUPFAM" id="SSF161098">
    <property type="entry name" value="MetI-like"/>
    <property type="match status" value="1"/>
</dbReference>
<evidence type="ECO:0000313" key="13">
    <source>
        <dbReference type="Proteomes" id="UP001519288"/>
    </source>
</evidence>
<keyword evidence="7 9" id="KW-1133">Transmembrane helix</keyword>
<comment type="similarity">
    <text evidence="2 10">Belongs to the binding-protein-dependent transport system permease family. CysTW subfamily.</text>
</comment>
<evidence type="ECO:0000256" key="10">
    <source>
        <dbReference type="RuleBase" id="RU365097"/>
    </source>
</evidence>
<evidence type="ECO:0000256" key="7">
    <source>
        <dbReference type="ARBA" id="ARBA00022989"/>
    </source>
</evidence>
<dbReference type="PROSITE" id="PS50928">
    <property type="entry name" value="ABC_TM1"/>
    <property type="match status" value="1"/>
</dbReference>
<sequence>MDEVWAPAFWQPIFLSIKVSLLAGFLSFLLAILIGWGIHGRRFKGRTLLETLFMLPLVLPPTVVGFLLLVLLGRRSWVGEMFEKLFGLPIVFTWGAGVIAASVVAFPLAFQTIKNGFSSIDKDLIAAGRSLGASEFQLLRYVMIPLAYRSLVTGFVLACARALGEFGATLMLAGNIPGRTQTLPTAIYMAVDANDMKQAWIWAGSMVLISFILLWCTRSRAEVE</sequence>
<dbReference type="InterPro" id="IPR035906">
    <property type="entry name" value="MetI-like_sf"/>
</dbReference>
<dbReference type="PANTHER" id="PTHR30183">
    <property type="entry name" value="MOLYBDENUM TRANSPORT SYSTEM PERMEASE PROTEIN MODB"/>
    <property type="match status" value="1"/>
</dbReference>
<evidence type="ECO:0000259" key="11">
    <source>
        <dbReference type="PROSITE" id="PS50928"/>
    </source>
</evidence>
<evidence type="ECO:0000256" key="4">
    <source>
        <dbReference type="ARBA" id="ARBA00022475"/>
    </source>
</evidence>
<feature type="domain" description="ABC transmembrane type-1" evidence="11">
    <location>
        <begin position="13"/>
        <end position="219"/>
    </location>
</feature>
<proteinExistence type="inferred from homology"/>